<reference evidence="3 4" key="1">
    <citation type="journal article" date="2007" name="Science">
        <title>The Chlamydomonas genome reveals the evolution of key animal and plant functions.</title>
        <authorList>
            <person name="Merchant S.S."/>
            <person name="Prochnik S.E."/>
            <person name="Vallon O."/>
            <person name="Harris E.H."/>
            <person name="Karpowicz S.J."/>
            <person name="Witman G.B."/>
            <person name="Terry A."/>
            <person name="Salamov A."/>
            <person name="Fritz-Laylin L.K."/>
            <person name="Marechal-Drouard L."/>
            <person name="Marshall W.F."/>
            <person name="Qu L.H."/>
            <person name="Nelson D.R."/>
            <person name="Sanderfoot A.A."/>
            <person name="Spalding M.H."/>
            <person name="Kapitonov V.V."/>
            <person name="Ren Q."/>
            <person name="Ferris P."/>
            <person name="Lindquist E."/>
            <person name="Shapiro H."/>
            <person name="Lucas S.M."/>
            <person name="Grimwood J."/>
            <person name="Schmutz J."/>
            <person name="Cardol P."/>
            <person name="Cerutti H."/>
            <person name="Chanfreau G."/>
            <person name="Chen C.L."/>
            <person name="Cognat V."/>
            <person name="Croft M.T."/>
            <person name="Dent R."/>
            <person name="Dutcher S."/>
            <person name="Fernandez E."/>
            <person name="Fukuzawa H."/>
            <person name="Gonzalez-Ballester D."/>
            <person name="Gonzalez-Halphen D."/>
            <person name="Hallmann A."/>
            <person name="Hanikenne M."/>
            <person name="Hippler M."/>
            <person name="Inwood W."/>
            <person name="Jabbari K."/>
            <person name="Kalanon M."/>
            <person name="Kuras R."/>
            <person name="Lefebvre P.A."/>
            <person name="Lemaire S.D."/>
            <person name="Lobanov A.V."/>
            <person name="Lohr M."/>
            <person name="Manuell A."/>
            <person name="Meier I."/>
            <person name="Mets L."/>
            <person name="Mittag M."/>
            <person name="Mittelmeier T."/>
            <person name="Moroney J.V."/>
            <person name="Moseley J."/>
            <person name="Napoli C."/>
            <person name="Nedelcu A.M."/>
            <person name="Niyogi K."/>
            <person name="Novoselov S.V."/>
            <person name="Paulsen I.T."/>
            <person name="Pazour G."/>
            <person name="Purton S."/>
            <person name="Ral J.P."/>
            <person name="Riano-Pachon D.M."/>
            <person name="Riekhof W."/>
            <person name="Rymarquis L."/>
            <person name="Schroda M."/>
            <person name="Stern D."/>
            <person name="Umen J."/>
            <person name="Willows R."/>
            <person name="Wilson N."/>
            <person name="Zimmer S.L."/>
            <person name="Allmer J."/>
            <person name="Balk J."/>
            <person name="Bisova K."/>
            <person name="Chen C.J."/>
            <person name="Elias M."/>
            <person name="Gendler K."/>
            <person name="Hauser C."/>
            <person name="Lamb M.R."/>
            <person name="Ledford H."/>
            <person name="Long J.C."/>
            <person name="Minagawa J."/>
            <person name="Page M.D."/>
            <person name="Pan J."/>
            <person name="Pootakham W."/>
            <person name="Roje S."/>
            <person name="Rose A."/>
            <person name="Stahlberg E."/>
            <person name="Terauchi A.M."/>
            <person name="Yang P."/>
            <person name="Ball S."/>
            <person name="Bowler C."/>
            <person name="Dieckmann C.L."/>
            <person name="Gladyshev V.N."/>
            <person name="Green P."/>
            <person name="Jorgensen R."/>
            <person name="Mayfield S."/>
            <person name="Mueller-Roeber B."/>
            <person name="Rajamani S."/>
            <person name="Sayre R.T."/>
            <person name="Brokstein P."/>
            <person name="Dubchak I."/>
            <person name="Goodstein D."/>
            <person name="Hornick L."/>
            <person name="Huang Y.W."/>
            <person name="Jhaveri J."/>
            <person name="Luo Y."/>
            <person name="Martinez D."/>
            <person name="Ngau W.C."/>
            <person name="Otillar B."/>
            <person name="Poliakov A."/>
            <person name="Porter A."/>
            <person name="Szajkowski L."/>
            <person name="Werner G."/>
            <person name="Zhou K."/>
            <person name="Grigoriev I.V."/>
            <person name="Rokhsar D.S."/>
            <person name="Grossman A.R."/>
        </authorList>
    </citation>
    <scope>NUCLEOTIDE SEQUENCE [LARGE SCALE GENOMIC DNA]</scope>
    <source>
        <strain evidence="4">CC-503</strain>
    </source>
</reference>
<protein>
    <submittedName>
        <fullName evidence="3">Uncharacterized protein</fullName>
    </submittedName>
</protein>
<dbReference type="OMA" id="AWAHEKA"/>
<dbReference type="Gramene" id="PNW82091">
    <property type="protein sequence ID" value="PNW82091"/>
    <property type="gene ID" value="CHLRE_06g273450v5"/>
</dbReference>
<dbReference type="AlphaFoldDB" id="A0A2K3DNJ9"/>
<feature type="region of interest" description="Disordered" evidence="2">
    <location>
        <begin position="22"/>
        <end position="68"/>
    </location>
</feature>
<evidence type="ECO:0000256" key="2">
    <source>
        <dbReference type="SAM" id="MobiDB-lite"/>
    </source>
</evidence>
<evidence type="ECO:0000313" key="3">
    <source>
        <dbReference type="EMBL" id="PNW82091.1"/>
    </source>
</evidence>
<dbReference type="RefSeq" id="XP_042923684.1">
    <property type="nucleotide sequence ID" value="XM_043062978.1"/>
</dbReference>
<proteinExistence type="predicted"/>
<dbReference type="OrthoDB" id="541553at2759"/>
<gene>
    <name evidence="3" type="ORF">CHLRE_06g273450v5</name>
</gene>
<feature type="region of interest" description="Disordered" evidence="2">
    <location>
        <begin position="107"/>
        <end position="141"/>
    </location>
</feature>
<feature type="compositionally biased region" description="Basic and acidic residues" evidence="2">
    <location>
        <begin position="109"/>
        <end position="119"/>
    </location>
</feature>
<dbReference type="Proteomes" id="UP000006906">
    <property type="component" value="Chromosome 6"/>
</dbReference>
<feature type="coiled-coil region" evidence="1">
    <location>
        <begin position="178"/>
        <end position="247"/>
    </location>
</feature>
<keyword evidence="4" id="KW-1185">Reference proteome</keyword>
<feature type="compositionally biased region" description="Low complexity" evidence="2">
    <location>
        <begin position="364"/>
        <end position="373"/>
    </location>
</feature>
<dbReference type="ExpressionAtlas" id="A0A2K3DNJ9">
    <property type="expression patterns" value="baseline"/>
</dbReference>
<sequence>MTSSGLNLTQLKARLNRLGVDVRGGGATEGAPLSPPPAAIPRSAARSPAPQDGADPIAHERGRKGMADLFERINRVERAMNSAEAQGSAIQQALNEDFGKLAVAAAEADAARSPKPDRIKKPKSAAKGARPSGLLPGPKGLSAAVRSVDHMRSIPAHTPLSSVLAQFKEAETAWAHEKARLRREAIEERKRANKLELDYKRLQRVNEHQMLDVKALKTALKSRDSQLENASERIRELDVALQRTQEESALAIASLNAERDDLKGLLLAALQRLEAVDELVQRADISSAMMEDKMRLLEEERSKALDAAARARTEVAELAESRRKLQWQSKLLEKMSEVQLKHNKRKSEAIRRLLSVDQEGGGPSAAELAAADSELLDDDL</sequence>
<keyword evidence="1" id="KW-0175">Coiled coil</keyword>
<dbReference type="InParanoid" id="A0A2K3DNJ9"/>
<evidence type="ECO:0000313" key="4">
    <source>
        <dbReference type="Proteomes" id="UP000006906"/>
    </source>
</evidence>
<name>A0A2K3DNJ9_CHLRE</name>
<feature type="compositionally biased region" description="Low complexity" evidence="2">
    <location>
        <begin position="40"/>
        <end position="50"/>
    </location>
</feature>
<feature type="compositionally biased region" description="Basic and acidic residues" evidence="2">
    <location>
        <begin position="57"/>
        <end position="68"/>
    </location>
</feature>
<feature type="coiled-coil region" evidence="1">
    <location>
        <begin position="294"/>
        <end position="328"/>
    </location>
</feature>
<evidence type="ECO:0000256" key="1">
    <source>
        <dbReference type="SAM" id="Coils"/>
    </source>
</evidence>
<feature type="region of interest" description="Disordered" evidence="2">
    <location>
        <begin position="355"/>
        <end position="380"/>
    </location>
</feature>
<dbReference type="GeneID" id="5721791"/>
<dbReference type="KEGG" id="cre:CHLRE_06g273450v5"/>
<organism evidence="3 4">
    <name type="scientific">Chlamydomonas reinhardtii</name>
    <name type="common">Chlamydomonas smithii</name>
    <dbReference type="NCBI Taxonomy" id="3055"/>
    <lineage>
        <taxon>Eukaryota</taxon>
        <taxon>Viridiplantae</taxon>
        <taxon>Chlorophyta</taxon>
        <taxon>core chlorophytes</taxon>
        <taxon>Chlorophyceae</taxon>
        <taxon>CS clade</taxon>
        <taxon>Chlamydomonadales</taxon>
        <taxon>Chlamydomonadaceae</taxon>
        <taxon>Chlamydomonas</taxon>
    </lineage>
</organism>
<dbReference type="EMBL" id="CM008967">
    <property type="protein sequence ID" value="PNW82091.1"/>
    <property type="molecule type" value="Genomic_DNA"/>
</dbReference>
<accession>A0A2K3DNJ9</accession>